<dbReference type="Proteomes" id="UP000552954">
    <property type="component" value="Unassembled WGS sequence"/>
</dbReference>
<gene>
    <name evidence="2" type="ORF">HK415_04860</name>
</gene>
<sequence>MRWDVLEKLARGAAGLVLAFAAAAASAQAPQPPHDPQTSMLPDAKGAVPWSLLSKTAIRRVDGKLGPDFPGPLRPLHGKAVKVQGYILPLEAGQVHRRFLLSAWSPSCPFCLTAGPEAMVEVQAKSAVKYSLEPVVVQGRLELLPNDPAGMFYRLVDAEPGTLN</sequence>
<keyword evidence="3" id="KW-1185">Reference proteome</keyword>
<reference evidence="2 3" key="2">
    <citation type="submission" date="2020-06" db="EMBL/GenBank/DDBJ databases">
        <title>Ramlibacter rhizophilus sp. nov., isolated from rhizosphere soil of national flower Mugunghwa from South Korea.</title>
        <authorList>
            <person name="Zheng-Fei Y."/>
            <person name="Huan T."/>
        </authorList>
    </citation>
    <scope>NUCLEOTIDE SEQUENCE [LARGE SCALE GENOMIC DNA]</scope>
    <source>
        <strain evidence="2 3">B156</strain>
    </source>
</reference>
<reference evidence="2 3" key="1">
    <citation type="submission" date="2020-05" db="EMBL/GenBank/DDBJ databases">
        <authorList>
            <person name="Khan S.A."/>
            <person name="Jeon C.O."/>
            <person name="Chun B.H."/>
        </authorList>
    </citation>
    <scope>NUCLEOTIDE SEQUENCE [LARGE SCALE GENOMIC DNA]</scope>
    <source>
        <strain evidence="2 3">B156</strain>
    </source>
</reference>
<dbReference type="RefSeq" id="WP_171556990.1">
    <property type="nucleotide sequence ID" value="NZ_JABFCS010000001.1"/>
</dbReference>
<evidence type="ECO:0000313" key="2">
    <source>
        <dbReference type="EMBL" id="NNU42647.1"/>
    </source>
</evidence>
<dbReference type="EMBL" id="JABFCS010000001">
    <property type="protein sequence ID" value="NNU42647.1"/>
    <property type="molecule type" value="Genomic_DNA"/>
</dbReference>
<comment type="caution">
    <text evidence="2">The sequence shown here is derived from an EMBL/GenBank/DDBJ whole genome shotgun (WGS) entry which is preliminary data.</text>
</comment>
<feature type="chain" id="PRO_5032603657" evidence="1">
    <location>
        <begin position="30"/>
        <end position="164"/>
    </location>
</feature>
<proteinExistence type="predicted"/>
<name>A0A849K976_9BURK</name>
<evidence type="ECO:0000313" key="3">
    <source>
        <dbReference type="Proteomes" id="UP000552954"/>
    </source>
</evidence>
<evidence type="ECO:0000256" key="1">
    <source>
        <dbReference type="SAM" id="SignalP"/>
    </source>
</evidence>
<keyword evidence="1" id="KW-0732">Signal</keyword>
<protein>
    <submittedName>
        <fullName evidence="2">DUF3299 domain-containing protein</fullName>
    </submittedName>
</protein>
<organism evidence="2 3">
    <name type="scientific">Ramlibacter montanisoli</name>
    <dbReference type="NCBI Taxonomy" id="2732512"/>
    <lineage>
        <taxon>Bacteria</taxon>
        <taxon>Pseudomonadati</taxon>
        <taxon>Pseudomonadota</taxon>
        <taxon>Betaproteobacteria</taxon>
        <taxon>Burkholderiales</taxon>
        <taxon>Comamonadaceae</taxon>
        <taxon>Ramlibacter</taxon>
    </lineage>
</organism>
<dbReference type="AlphaFoldDB" id="A0A849K976"/>
<dbReference type="Gene3D" id="2.40.50.870">
    <property type="entry name" value="Protein of unknown function (DUF3299)"/>
    <property type="match status" value="1"/>
</dbReference>
<accession>A0A849K976</accession>
<feature type="signal peptide" evidence="1">
    <location>
        <begin position="1"/>
        <end position="29"/>
    </location>
</feature>